<gene>
    <name evidence="2" type="ORF">ACFPOE_13170</name>
</gene>
<evidence type="ECO:0000313" key="3">
    <source>
        <dbReference type="Proteomes" id="UP001596037"/>
    </source>
</evidence>
<evidence type="ECO:0000256" key="1">
    <source>
        <dbReference type="SAM" id="SignalP"/>
    </source>
</evidence>
<accession>A0ABW0NEQ9</accession>
<evidence type="ECO:0000313" key="2">
    <source>
        <dbReference type="EMBL" id="MFC5498490.1"/>
    </source>
</evidence>
<dbReference type="PANTHER" id="PTHR30632:SF11">
    <property type="entry name" value="BLR4797 PROTEIN"/>
    <property type="match status" value="1"/>
</dbReference>
<proteinExistence type="predicted"/>
<comment type="caution">
    <text evidence="2">The sequence shown here is derived from an EMBL/GenBank/DDBJ whole genome shotgun (WGS) entry which is preliminary data.</text>
</comment>
<feature type="signal peptide" evidence="1">
    <location>
        <begin position="1"/>
        <end position="23"/>
    </location>
</feature>
<keyword evidence="1" id="KW-0732">Signal</keyword>
<dbReference type="Pfam" id="PF13531">
    <property type="entry name" value="SBP_bac_11"/>
    <property type="match status" value="1"/>
</dbReference>
<dbReference type="Proteomes" id="UP001596037">
    <property type="component" value="Unassembled WGS sequence"/>
</dbReference>
<dbReference type="PANTHER" id="PTHR30632">
    <property type="entry name" value="MOLYBDATE-BINDING PERIPLASMIC PROTEIN"/>
    <property type="match status" value="1"/>
</dbReference>
<keyword evidence="3" id="KW-1185">Reference proteome</keyword>
<organism evidence="2 3">
    <name type="scientific">Caenimonas terrae</name>
    <dbReference type="NCBI Taxonomy" id="696074"/>
    <lineage>
        <taxon>Bacteria</taxon>
        <taxon>Pseudomonadati</taxon>
        <taxon>Pseudomonadota</taxon>
        <taxon>Betaproteobacteria</taxon>
        <taxon>Burkholderiales</taxon>
        <taxon>Comamonadaceae</taxon>
        <taxon>Caenimonas</taxon>
    </lineage>
</organism>
<feature type="chain" id="PRO_5046596142" evidence="1">
    <location>
        <begin position="24"/>
        <end position="251"/>
    </location>
</feature>
<name>A0ABW0NEQ9_9BURK</name>
<dbReference type="EMBL" id="JBHSMF010000006">
    <property type="protein sequence ID" value="MFC5498490.1"/>
    <property type="molecule type" value="Genomic_DNA"/>
</dbReference>
<protein>
    <submittedName>
        <fullName evidence="2">Molybdate ABC transporter substrate-binding protein</fullName>
    </submittedName>
</protein>
<dbReference type="RefSeq" id="WP_376850542.1">
    <property type="nucleotide sequence ID" value="NZ_JBHSMF010000006.1"/>
</dbReference>
<dbReference type="SUPFAM" id="SSF53850">
    <property type="entry name" value="Periplasmic binding protein-like II"/>
    <property type="match status" value="1"/>
</dbReference>
<dbReference type="Gene3D" id="3.40.190.10">
    <property type="entry name" value="Periplasmic binding protein-like II"/>
    <property type="match status" value="2"/>
</dbReference>
<sequence>MKTRLSWMVCLALALGAPAAALADEVCVLAAGAAKAALEKIGPEFQRATGHTVAAAYDTVGAQRDRVLHGQQCDLVVLSDGAIAQLASAGRLTGEQRQFIGSVAVSLAVPAGAPVPDISTPEALKQALQQAPSIAYADPARGATAGTHFDKVLVQLGLRSALQPKLHLLPFGVDVIKDVAAGKFALGVSQSSEILQHEGIAMAGPLPPPYALTTGYSAAVTSHKPAAQLLLQFMATPAAAAQFRATGFLAP</sequence>
<dbReference type="InterPro" id="IPR050682">
    <property type="entry name" value="ModA/WtpA"/>
</dbReference>
<reference evidence="3" key="1">
    <citation type="journal article" date="2019" name="Int. J. Syst. Evol. Microbiol.">
        <title>The Global Catalogue of Microorganisms (GCM) 10K type strain sequencing project: providing services to taxonomists for standard genome sequencing and annotation.</title>
        <authorList>
            <consortium name="The Broad Institute Genomics Platform"/>
            <consortium name="The Broad Institute Genome Sequencing Center for Infectious Disease"/>
            <person name="Wu L."/>
            <person name="Ma J."/>
        </authorList>
    </citation>
    <scope>NUCLEOTIDE SEQUENCE [LARGE SCALE GENOMIC DNA]</scope>
    <source>
        <strain evidence="3">CCUG 57401</strain>
    </source>
</reference>